<dbReference type="EMBL" id="JAUDJE010000005">
    <property type="protein sequence ID" value="MDM9558822.1"/>
    <property type="molecule type" value="Genomic_DNA"/>
</dbReference>
<dbReference type="RefSeq" id="WP_289785254.1">
    <property type="nucleotide sequence ID" value="NZ_JAUDJE010000005.1"/>
</dbReference>
<evidence type="ECO:0000313" key="2">
    <source>
        <dbReference type="EMBL" id="MDM9558822.1"/>
    </source>
</evidence>
<evidence type="ECO:0000313" key="3">
    <source>
        <dbReference type="Proteomes" id="UP001175604"/>
    </source>
</evidence>
<evidence type="ECO:0000256" key="1">
    <source>
        <dbReference type="SAM" id="MobiDB-lite"/>
    </source>
</evidence>
<protein>
    <submittedName>
        <fullName evidence="2">Uncharacterized protein</fullName>
    </submittedName>
</protein>
<keyword evidence="3" id="KW-1185">Reference proteome</keyword>
<organism evidence="2 3">
    <name type="scientific">Bordetella petrii</name>
    <dbReference type="NCBI Taxonomy" id="94624"/>
    <lineage>
        <taxon>Bacteria</taxon>
        <taxon>Pseudomonadati</taxon>
        <taxon>Pseudomonadota</taxon>
        <taxon>Betaproteobacteria</taxon>
        <taxon>Burkholderiales</taxon>
        <taxon>Alcaligenaceae</taxon>
        <taxon>Bordetella</taxon>
    </lineage>
</organism>
<reference evidence="2" key="1">
    <citation type="submission" date="2023-06" db="EMBL/GenBank/DDBJ databases">
        <title>full genome analysis of Phenantherene degrader P3.</title>
        <authorList>
            <person name="Akbar A."/>
            <person name="Rahmeh R."/>
            <person name="Kishk M."/>
        </authorList>
    </citation>
    <scope>NUCLEOTIDE SEQUENCE</scope>
    <source>
        <strain evidence="2">P3</strain>
    </source>
</reference>
<proteinExistence type="predicted"/>
<feature type="region of interest" description="Disordered" evidence="1">
    <location>
        <begin position="50"/>
        <end position="75"/>
    </location>
</feature>
<gene>
    <name evidence="2" type="ORF">QUC21_07260</name>
</gene>
<dbReference type="Proteomes" id="UP001175604">
    <property type="component" value="Unassembled WGS sequence"/>
</dbReference>
<sequence>MQYADVLFSILIDFSGVNEVFPAPQAGFRKARTRFPRHSLIARIALPGAASGATPEISEEPTRHPPPAVRASGNP</sequence>
<accession>A0ABT7W0X3</accession>
<comment type="caution">
    <text evidence="2">The sequence shown here is derived from an EMBL/GenBank/DDBJ whole genome shotgun (WGS) entry which is preliminary data.</text>
</comment>
<name>A0ABT7W0X3_9BORD</name>